<protein>
    <submittedName>
        <fullName evidence="1">Uncharacterized protein</fullName>
    </submittedName>
</protein>
<evidence type="ECO:0000313" key="1">
    <source>
        <dbReference type="EMBL" id="JAD80683.1"/>
    </source>
</evidence>
<dbReference type="AlphaFoldDB" id="A0A0A9D1X6"/>
<organism evidence="1">
    <name type="scientific">Arundo donax</name>
    <name type="common">Giant reed</name>
    <name type="synonym">Donax arundinaceus</name>
    <dbReference type="NCBI Taxonomy" id="35708"/>
    <lineage>
        <taxon>Eukaryota</taxon>
        <taxon>Viridiplantae</taxon>
        <taxon>Streptophyta</taxon>
        <taxon>Embryophyta</taxon>
        <taxon>Tracheophyta</taxon>
        <taxon>Spermatophyta</taxon>
        <taxon>Magnoliopsida</taxon>
        <taxon>Liliopsida</taxon>
        <taxon>Poales</taxon>
        <taxon>Poaceae</taxon>
        <taxon>PACMAD clade</taxon>
        <taxon>Arundinoideae</taxon>
        <taxon>Arundineae</taxon>
        <taxon>Arundo</taxon>
    </lineage>
</organism>
<dbReference type="EMBL" id="GBRH01217212">
    <property type="protein sequence ID" value="JAD80683.1"/>
    <property type="molecule type" value="Transcribed_RNA"/>
</dbReference>
<accession>A0A0A9D1X6</accession>
<reference evidence="1" key="2">
    <citation type="journal article" date="2015" name="Data Brief">
        <title>Shoot transcriptome of the giant reed, Arundo donax.</title>
        <authorList>
            <person name="Barrero R.A."/>
            <person name="Guerrero F.D."/>
            <person name="Moolhuijzen P."/>
            <person name="Goolsby J.A."/>
            <person name="Tidwell J."/>
            <person name="Bellgard S.E."/>
            <person name="Bellgard M.I."/>
        </authorList>
    </citation>
    <scope>NUCLEOTIDE SEQUENCE</scope>
    <source>
        <tissue evidence="1">Shoot tissue taken approximately 20 cm above the soil surface</tissue>
    </source>
</reference>
<proteinExistence type="predicted"/>
<sequence>MCGILHRLLPPHERYSFSSSFLPTVRGIMCGILAVLGCADWSQAKRARILTCSRRQALVHCTVKLGNPLQ</sequence>
<name>A0A0A9D1X6_ARUDO</name>
<reference evidence="1" key="1">
    <citation type="submission" date="2014-09" db="EMBL/GenBank/DDBJ databases">
        <authorList>
            <person name="Magalhaes I.L.F."/>
            <person name="Oliveira U."/>
            <person name="Santos F.R."/>
            <person name="Vidigal T.H.D.A."/>
            <person name="Brescovit A.D."/>
            <person name="Santos A.J."/>
        </authorList>
    </citation>
    <scope>NUCLEOTIDE SEQUENCE</scope>
    <source>
        <tissue evidence="1">Shoot tissue taken approximately 20 cm above the soil surface</tissue>
    </source>
</reference>